<dbReference type="AlphaFoldDB" id="A0A448X6Q0"/>
<keyword evidence="2" id="KW-1185">Reference proteome</keyword>
<protein>
    <submittedName>
        <fullName evidence="1">Uncharacterized protein</fullName>
    </submittedName>
</protein>
<reference evidence="1" key="1">
    <citation type="submission" date="2018-11" db="EMBL/GenBank/DDBJ databases">
        <authorList>
            <consortium name="Pathogen Informatics"/>
        </authorList>
    </citation>
    <scope>NUCLEOTIDE SEQUENCE</scope>
</reference>
<proteinExistence type="predicted"/>
<feature type="non-terminal residue" evidence="1">
    <location>
        <position position="1"/>
    </location>
</feature>
<sequence length="143" mass="16065">EISSVLDGYEQVHAKSSLPLASFSAFKTGSQHELDGGTRYQASLDGRLYSNARAVKKRYGPAAAHDFRSHVYSSTQRFGPGLGWQPPTLAGGWNRGGSRFRHIDYWILEAGLLEDFANTELERQVCFDIRCDFGDFDFFGRIH</sequence>
<comment type="caution">
    <text evidence="1">The sequence shown here is derived from an EMBL/GenBank/DDBJ whole genome shotgun (WGS) entry which is preliminary data.</text>
</comment>
<dbReference type="EMBL" id="CAAALY010102602">
    <property type="protein sequence ID" value="VEL29378.1"/>
    <property type="molecule type" value="Genomic_DNA"/>
</dbReference>
<accession>A0A448X6Q0</accession>
<dbReference type="Proteomes" id="UP000784294">
    <property type="component" value="Unassembled WGS sequence"/>
</dbReference>
<name>A0A448X6Q0_9PLAT</name>
<organism evidence="1 2">
    <name type="scientific">Protopolystoma xenopodis</name>
    <dbReference type="NCBI Taxonomy" id="117903"/>
    <lineage>
        <taxon>Eukaryota</taxon>
        <taxon>Metazoa</taxon>
        <taxon>Spiralia</taxon>
        <taxon>Lophotrochozoa</taxon>
        <taxon>Platyhelminthes</taxon>
        <taxon>Monogenea</taxon>
        <taxon>Polyopisthocotylea</taxon>
        <taxon>Polystomatidea</taxon>
        <taxon>Polystomatidae</taxon>
        <taxon>Protopolystoma</taxon>
    </lineage>
</organism>
<evidence type="ECO:0000313" key="2">
    <source>
        <dbReference type="Proteomes" id="UP000784294"/>
    </source>
</evidence>
<evidence type="ECO:0000313" key="1">
    <source>
        <dbReference type="EMBL" id="VEL29378.1"/>
    </source>
</evidence>
<gene>
    <name evidence="1" type="ORF">PXEA_LOCUS22818</name>
</gene>